<evidence type="ECO:0000313" key="3">
    <source>
        <dbReference type="Proteomes" id="UP001597120"/>
    </source>
</evidence>
<reference evidence="3" key="1">
    <citation type="journal article" date="2019" name="Int. J. Syst. Evol. Microbiol.">
        <title>The Global Catalogue of Microorganisms (GCM) 10K type strain sequencing project: providing services to taxonomists for standard genome sequencing and annotation.</title>
        <authorList>
            <consortium name="The Broad Institute Genomics Platform"/>
            <consortium name="The Broad Institute Genome Sequencing Center for Infectious Disease"/>
            <person name="Wu L."/>
            <person name="Ma J."/>
        </authorList>
    </citation>
    <scope>NUCLEOTIDE SEQUENCE [LARGE SCALE GENOMIC DNA]</scope>
    <source>
        <strain evidence="3">CCUG 57263</strain>
    </source>
</reference>
<proteinExistence type="predicted"/>
<keyword evidence="1" id="KW-0732">Signal</keyword>
<gene>
    <name evidence="2" type="ORF">ACFQ03_04120</name>
</gene>
<evidence type="ECO:0008006" key="4">
    <source>
        <dbReference type="Google" id="ProtNLM"/>
    </source>
</evidence>
<name>A0ABW3D7P0_9BACL</name>
<sequence length="194" mass="22287">MKIKKQLLWTSVVTILLVIPNTSHGASSNLDSDDDREIRIHASESKNSNEDVEELKKKEEMANDLQQLITNVKNAGFEPDGFYYDDDGNLVLQYQNLSQEIKDTVLSKTSYTEYLKFEKVKFSKQELKEAKDTIDNYIRSYGINGVSVVYKDLENKVIVITDVNQTNPEEIKECLADVIDENMVGYMNLKFKDQ</sequence>
<evidence type="ECO:0000256" key="1">
    <source>
        <dbReference type="SAM" id="SignalP"/>
    </source>
</evidence>
<feature type="signal peptide" evidence="1">
    <location>
        <begin position="1"/>
        <end position="25"/>
    </location>
</feature>
<feature type="chain" id="PRO_5046046964" description="Stage III sporulation protein AH" evidence="1">
    <location>
        <begin position="26"/>
        <end position="194"/>
    </location>
</feature>
<keyword evidence="3" id="KW-1185">Reference proteome</keyword>
<comment type="caution">
    <text evidence="2">The sequence shown here is derived from an EMBL/GenBank/DDBJ whole genome shotgun (WGS) entry which is preliminary data.</text>
</comment>
<accession>A0ABW3D7P0</accession>
<protein>
    <recommendedName>
        <fullName evidence="4">Stage III sporulation protein AH</fullName>
    </recommendedName>
</protein>
<dbReference type="Proteomes" id="UP001597120">
    <property type="component" value="Unassembled WGS sequence"/>
</dbReference>
<dbReference type="EMBL" id="JBHTIU010000012">
    <property type="protein sequence ID" value="MFD0868323.1"/>
    <property type="molecule type" value="Genomic_DNA"/>
</dbReference>
<dbReference type="RefSeq" id="WP_379286258.1">
    <property type="nucleotide sequence ID" value="NZ_JBHTIU010000012.1"/>
</dbReference>
<organism evidence="2 3">
    <name type="scientific">Paenibacillus residui</name>
    <dbReference type="NCBI Taxonomy" id="629724"/>
    <lineage>
        <taxon>Bacteria</taxon>
        <taxon>Bacillati</taxon>
        <taxon>Bacillota</taxon>
        <taxon>Bacilli</taxon>
        <taxon>Bacillales</taxon>
        <taxon>Paenibacillaceae</taxon>
        <taxon>Paenibacillus</taxon>
    </lineage>
</organism>
<evidence type="ECO:0000313" key="2">
    <source>
        <dbReference type="EMBL" id="MFD0868323.1"/>
    </source>
</evidence>